<reference evidence="1" key="1">
    <citation type="submission" date="2022-11" db="EMBL/GenBank/DDBJ databases">
        <title>Lacinutrix neustonica HL-RS19T sp. nov., isolated from the surface microlayer sample of brackish Lake Shihwa.</title>
        <authorList>
            <person name="Choi J.Y."/>
            <person name="Hwang C.Y."/>
        </authorList>
    </citation>
    <scope>NUCLEOTIDE SEQUENCE</scope>
    <source>
        <strain evidence="1">HL-RS19</strain>
    </source>
</reference>
<dbReference type="Proteomes" id="UP001164705">
    <property type="component" value="Chromosome"/>
</dbReference>
<proteinExistence type="predicted"/>
<accession>A0A9E8SDZ2</accession>
<dbReference type="KEGG" id="lnu:N7U66_04835"/>
<name>A0A9E8SDZ2_9FLAO</name>
<dbReference type="AlphaFoldDB" id="A0A9E8SDZ2"/>
<protein>
    <submittedName>
        <fullName evidence="1">Uncharacterized protein</fullName>
    </submittedName>
</protein>
<evidence type="ECO:0000313" key="2">
    <source>
        <dbReference type="Proteomes" id="UP001164705"/>
    </source>
</evidence>
<keyword evidence="2" id="KW-1185">Reference proteome</keyword>
<evidence type="ECO:0000313" key="1">
    <source>
        <dbReference type="EMBL" id="WAC02958.1"/>
    </source>
</evidence>
<sequence length="181" mass="21024">MKEVDTSSNLNSRIKLFADWLNNGGVKTIWSNHLLEDLIKVKFRADGTVDESTVSSVVRASLLAYEGTQWTPPHSSIELMTEYQTTLQKALFFEQIMIDTKEDFDSIYEQHKNSESTLYRGVTEAKWRIYSSLQRYWINEKLYENGTDYKTFIEKTISNAKKQNGGILEKFFKKNGISPRE</sequence>
<dbReference type="EMBL" id="CP113088">
    <property type="protein sequence ID" value="WAC02958.1"/>
    <property type="molecule type" value="Genomic_DNA"/>
</dbReference>
<dbReference type="RefSeq" id="WP_267677555.1">
    <property type="nucleotide sequence ID" value="NZ_CP113088.1"/>
</dbReference>
<gene>
    <name evidence="1" type="ORF">N7U66_04835</name>
</gene>
<organism evidence="1 2">
    <name type="scientific">Lacinutrix neustonica</name>
    <dbReference type="NCBI Taxonomy" id="2980107"/>
    <lineage>
        <taxon>Bacteria</taxon>
        <taxon>Pseudomonadati</taxon>
        <taxon>Bacteroidota</taxon>
        <taxon>Flavobacteriia</taxon>
        <taxon>Flavobacteriales</taxon>
        <taxon>Flavobacteriaceae</taxon>
        <taxon>Lacinutrix</taxon>
    </lineage>
</organism>